<dbReference type="GeneID" id="54552963"/>
<organism evidence="1 2">
    <name type="scientific">Westerdykella ornata</name>
    <dbReference type="NCBI Taxonomy" id="318751"/>
    <lineage>
        <taxon>Eukaryota</taxon>
        <taxon>Fungi</taxon>
        <taxon>Dikarya</taxon>
        <taxon>Ascomycota</taxon>
        <taxon>Pezizomycotina</taxon>
        <taxon>Dothideomycetes</taxon>
        <taxon>Pleosporomycetidae</taxon>
        <taxon>Pleosporales</taxon>
        <taxon>Sporormiaceae</taxon>
        <taxon>Westerdykella</taxon>
    </lineage>
</organism>
<dbReference type="InterPro" id="IPR039556">
    <property type="entry name" value="ICL/PEPM"/>
</dbReference>
<reference evidence="1" key="1">
    <citation type="journal article" date="2020" name="Stud. Mycol.">
        <title>101 Dothideomycetes genomes: a test case for predicting lifestyles and emergence of pathogens.</title>
        <authorList>
            <person name="Haridas S."/>
            <person name="Albert R."/>
            <person name="Binder M."/>
            <person name="Bloem J."/>
            <person name="Labutti K."/>
            <person name="Salamov A."/>
            <person name="Andreopoulos B."/>
            <person name="Baker S."/>
            <person name="Barry K."/>
            <person name="Bills G."/>
            <person name="Bluhm B."/>
            <person name="Cannon C."/>
            <person name="Castanera R."/>
            <person name="Culley D."/>
            <person name="Daum C."/>
            <person name="Ezra D."/>
            <person name="Gonzalez J."/>
            <person name="Henrissat B."/>
            <person name="Kuo A."/>
            <person name="Liang C."/>
            <person name="Lipzen A."/>
            <person name="Lutzoni F."/>
            <person name="Magnuson J."/>
            <person name="Mondo S."/>
            <person name="Nolan M."/>
            <person name="Ohm R."/>
            <person name="Pangilinan J."/>
            <person name="Park H.-J."/>
            <person name="Ramirez L."/>
            <person name="Alfaro M."/>
            <person name="Sun H."/>
            <person name="Tritt A."/>
            <person name="Yoshinaga Y."/>
            <person name="Zwiers L.-H."/>
            <person name="Turgeon B."/>
            <person name="Goodwin S."/>
            <person name="Spatafora J."/>
            <person name="Crous P."/>
            <person name="Grigoriev I."/>
        </authorList>
    </citation>
    <scope>NUCLEOTIDE SEQUENCE</scope>
    <source>
        <strain evidence="1">CBS 379.55</strain>
    </source>
</reference>
<dbReference type="PANTHER" id="PTHR42905">
    <property type="entry name" value="PHOSPHOENOLPYRUVATE CARBOXYLASE"/>
    <property type="match status" value="1"/>
</dbReference>
<dbReference type="InterPro" id="IPR015813">
    <property type="entry name" value="Pyrv/PenolPyrv_kinase-like_dom"/>
</dbReference>
<dbReference type="Proteomes" id="UP000800097">
    <property type="component" value="Unassembled WGS sequence"/>
</dbReference>
<evidence type="ECO:0000313" key="2">
    <source>
        <dbReference type="Proteomes" id="UP000800097"/>
    </source>
</evidence>
<protein>
    <submittedName>
        <fullName evidence="1">PEP phosphonomutase-like protein</fullName>
    </submittedName>
</protein>
<keyword evidence="2" id="KW-1185">Reference proteome</keyword>
<dbReference type="PANTHER" id="PTHR42905:SF16">
    <property type="entry name" value="CARBOXYPHOSPHONOENOLPYRUVATE PHOSPHONOMUTASE-LIKE PROTEIN (AFU_ORTHOLOGUE AFUA_5G07230)"/>
    <property type="match status" value="1"/>
</dbReference>
<dbReference type="CDD" id="cd00377">
    <property type="entry name" value="ICL_PEPM"/>
    <property type="match status" value="1"/>
</dbReference>
<name>A0A6A6JFZ2_WESOR</name>
<accession>A0A6A6JFZ2</accession>
<dbReference type="OrthoDB" id="429143at2759"/>
<dbReference type="EMBL" id="ML986496">
    <property type="protein sequence ID" value="KAF2275550.1"/>
    <property type="molecule type" value="Genomic_DNA"/>
</dbReference>
<dbReference type="AlphaFoldDB" id="A0A6A6JFZ2"/>
<proteinExistence type="predicted"/>
<dbReference type="RefSeq" id="XP_033653089.1">
    <property type="nucleotide sequence ID" value="XM_033799788.1"/>
</dbReference>
<dbReference type="InterPro" id="IPR040442">
    <property type="entry name" value="Pyrv_kinase-like_dom_sf"/>
</dbReference>
<evidence type="ECO:0000313" key="1">
    <source>
        <dbReference type="EMBL" id="KAF2275550.1"/>
    </source>
</evidence>
<dbReference type="Gene3D" id="3.20.20.60">
    <property type="entry name" value="Phosphoenolpyruvate-binding domains"/>
    <property type="match status" value="1"/>
</dbReference>
<gene>
    <name evidence="1" type="ORF">EI97DRAFT_442995</name>
</gene>
<sequence>MATSPQNTLALRLRALHQPGTPLLLTNIWDAISASSIAALPTTSALASASFAVAASHGLDDDDLPLDLNLASIRAIGRIAQKHNIPLTVDFQDGYAERLEEGVREVIAAGAVGVNLEDYGREIGGLYDVDVAVERIKRVMRVAAEEGVPDFVVNARSDVLLYGGSVDEAIKRGKRYLEAGAWNVFVWGGGKRGGITRGEVQRLSEAFGGRLNVSLKRKGAGGLSVRELGEMGVARISVGPGLMGKVVGRVGEEAERIARGEYE</sequence>
<dbReference type="Pfam" id="PF13714">
    <property type="entry name" value="PEP_mutase"/>
    <property type="match status" value="1"/>
</dbReference>
<dbReference type="GO" id="GO:0003824">
    <property type="term" value="F:catalytic activity"/>
    <property type="evidence" value="ECO:0007669"/>
    <property type="project" value="InterPro"/>
</dbReference>
<dbReference type="SUPFAM" id="SSF51621">
    <property type="entry name" value="Phosphoenolpyruvate/pyruvate domain"/>
    <property type="match status" value="1"/>
</dbReference>